<reference evidence="3" key="1">
    <citation type="submission" date="2022-06" db="EMBL/GenBank/DDBJ databases">
        <authorList>
            <consortium name="SYNGENTA / RWTH Aachen University"/>
        </authorList>
    </citation>
    <scope>NUCLEOTIDE SEQUENCE</scope>
</reference>
<feature type="compositionally biased region" description="Polar residues" evidence="2">
    <location>
        <begin position="151"/>
        <end position="163"/>
    </location>
</feature>
<accession>A0AAV0AKS2</accession>
<dbReference type="PANTHER" id="PTHR33246">
    <property type="entry name" value="CCHC-TYPE DOMAIN-CONTAINING PROTEIN"/>
    <property type="match status" value="1"/>
</dbReference>
<dbReference type="EMBL" id="CALTRL010000675">
    <property type="protein sequence ID" value="CAH7669241.1"/>
    <property type="molecule type" value="Genomic_DNA"/>
</dbReference>
<evidence type="ECO:0000256" key="1">
    <source>
        <dbReference type="SAM" id="Coils"/>
    </source>
</evidence>
<sequence>MPRAKSSQATVNNSLGHLTNDDHAIICAWLSKPSKYSSCFGKPGSTTVGQPPASKENGFNLMVNELNKKTKSGLHLTSKQMKEQFKTYQSQYGKAKKESSSTGFGLTEEDQSKGFITISQKLNLMCPCYEQMDHIFGSLPNVNPIGGGDPEQNTWSLPQTTNESTDEDMLPNLGEAAPTPVNEEQLFRFLKEDEDTREGEDQNQPALNSDIITNDIISSEDIQICPSPTTYAELNEAKTDPNNQSPMARSGLTADEYMIKDALKAQAESAAHRLLELSEDDGNLFSGLMERFLTKDEVYPLVKNDVLKQIAPPTIDRASQVRKDYAIEFKNSPSLAKKLKSETSLTEKEEEEEICSIVKRFIELNRDLLPSNLTNQERMGQMEESAIVVVVALLGDFWRLLEPFKAIDKADLSLSLSTRLWVWPTVDRDDIGLREKEAEKILDKESELRMKQEEVKKELEYKRLEYAKEEEDKDLIYAREEKEKDRKLKLLLAEKEKEALKRKEDHEMLLAVVGSSRSLAEISEIAKILNID</sequence>
<keyword evidence="4" id="KW-1185">Reference proteome</keyword>
<dbReference type="Proteomes" id="UP001153365">
    <property type="component" value="Unassembled WGS sequence"/>
</dbReference>
<proteinExistence type="predicted"/>
<name>A0AAV0AKS2_PHAPC</name>
<protein>
    <recommendedName>
        <fullName evidence="5">Myb/SANT-like domain-containing protein</fullName>
    </recommendedName>
</protein>
<dbReference type="AlphaFoldDB" id="A0AAV0AKS2"/>
<evidence type="ECO:0000313" key="4">
    <source>
        <dbReference type="Proteomes" id="UP001153365"/>
    </source>
</evidence>
<evidence type="ECO:0000313" key="3">
    <source>
        <dbReference type="EMBL" id="CAH7669241.1"/>
    </source>
</evidence>
<keyword evidence="1" id="KW-0175">Coiled coil</keyword>
<gene>
    <name evidence="3" type="ORF">PPACK8108_LOCUS3827</name>
</gene>
<feature type="coiled-coil region" evidence="1">
    <location>
        <begin position="434"/>
        <end position="498"/>
    </location>
</feature>
<feature type="region of interest" description="Disordered" evidence="2">
    <location>
        <begin position="147"/>
        <end position="167"/>
    </location>
</feature>
<evidence type="ECO:0000256" key="2">
    <source>
        <dbReference type="SAM" id="MobiDB-lite"/>
    </source>
</evidence>
<dbReference type="PANTHER" id="PTHR33246:SF51">
    <property type="entry name" value="MYB_SANT-LIKE DOMAIN-CONTAINING PROTEIN"/>
    <property type="match status" value="1"/>
</dbReference>
<comment type="caution">
    <text evidence="3">The sequence shown here is derived from an EMBL/GenBank/DDBJ whole genome shotgun (WGS) entry which is preliminary data.</text>
</comment>
<organism evidence="3 4">
    <name type="scientific">Phakopsora pachyrhizi</name>
    <name type="common">Asian soybean rust disease fungus</name>
    <dbReference type="NCBI Taxonomy" id="170000"/>
    <lineage>
        <taxon>Eukaryota</taxon>
        <taxon>Fungi</taxon>
        <taxon>Dikarya</taxon>
        <taxon>Basidiomycota</taxon>
        <taxon>Pucciniomycotina</taxon>
        <taxon>Pucciniomycetes</taxon>
        <taxon>Pucciniales</taxon>
        <taxon>Phakopsoraceae</taxon>
        <taxon>Phakopsora</taxon>
    </lineage>
</organism>
<evidence type="ECO:0008006" key="5">
    <source>
        <dbReference type="Google" id="ProtNLM"/>
    </source>
</evidence>